<dbReference type="Proteomes" id="UP001324185">
    <property type="component" value="Chromosome"/>
</dbReference>
<gene>
    <name evidence="1" type="ORF">SR900_05825</name>
</gene>
<dbReference type="Pfam" id="PF20461">
    <property type="entry name" value="DUF6714"/>
    <property type="match status" value="1"/>
</dbReference>
<dbReference type="EMBL" id="CP140158">
    <property type="protein sequence ID" value="WQG86405.1"/>
    <property type="molecule type" value="Genomic_DNA"/>
</dbReference>
<organism evidence="1 2">
    <name type="scientific">Kangiella aquimarina</name>
    <dbReference type="NCBI Taxonomy" id="261965"/>
    <lineage>
        <taxon>Bacteria</taxon>
        <taxon>Pseudomonadati</taxon>
        <taxon>Pseudomonadota</taxon>
        <taxon>Gammaproteobacteria</taxon>
        <taxon>Kangiellales</taxon>
        <taxon>Kangiellaceae</taxon>
        <taxon>Kangiella</taxon>
    </lineage>
</organism>
<dbReference type="InterPro" id="IPR046560">
    <property type="entry name" value="DUF6714"/>
</dbReference>
<protein>
    <submittedName>
        <fullName evidence="1">DUF6714 family protein</fullName>
    </submittedName>
</protein>
<reference evidence="1 2" key="1">
    <citation type="submission" date="2023-11" db="EMBL/GenBank/DDBJ databases">
        <title>MicrobeMod: A computational toolkit for identifying prokaryotic methylation and restriction-modification with nanopore sequencing.</title>
        <authorList>
            <person name="Crits-Christoph A."/>
            <person name="Kang S.C."/>
            <person name="Lee H."/>
            <person name="Ostrov N."/>
        </authorList>
    </citation>
    <scope>NUCLEOTIDE SEQUENCE [LARGE SCALE GENOMIC DNA]</scope>
    <source>
        <strain evidence="1 2">DSMZ 16071</strain>
    </source>
</reference>
<accession>A0ABZ0X717</accession>
<sequence>MERQRSILINKIEAAFSDSTLTDGMTLRKCAAIDSRIEESNPELAGISECTKWQDIPESDMHLFGTHGVLNHSGEKNAAFYLPPAMIYVLKHYNGDILHPVADIVNATEFAIESKPPLCDVQAKVASEYISWLNSI</sequence>
<evidence type="ECO:0000313" key="2">
    <source>
        <dbReference type="Proteomes" id="UP001324185"/>
    </source>
</evidence>
<evidence type="ECO:0000313" key="1">
    <source>
        <dbReference type="EMBL" id="WQG86405.1"/>
    </source>
</evidence>
<dbReference type="RefSeq" id="WP_018624448.1">
    <property type="nucleotide sequence ID" value="NZ_CP140158.1"/>
</dbReference>
<proteinExistence type="predicted"/>
<name>A0ABZ0X717_9GAMM</name>
<keyword evidence="2" id="KW-1185">Reference proteome</keyword>